<evidence type="ECO:0000313" key="2">
    <source>
        <dbReference type="EMBL" id="GLI34608.1"/>
    </source>
</evidence>
<keyword evidence="3" id="KW-1185">Reference proteome</keyword>
<keyword evidence="1" id="KW-0472">Membrane</keyword>
<gene>
    <name evidence="2" type="ORF">DAMNIGENAA_20410</name>
</gene>
<dbReference type="EMBL" id="BSDR01000001">
    <property type="protein sequence ID" value="GLI34608.1"/>
    <property type="molecule type" value="Genomic_DNA"/>
</dbReference>
<accession>A0A9W6FSY8</accession>
<comment type="caution">
    <text evidence="2">The sequence shown here is derived from an EMBL/GenBank/DDBJ whole genome shotgun (WGS) entry which is preliminary data.</text>
</comment>
<evidence type="ECO:0000256" key="1">
    <source>
        <dbReference type="SAM" id="Phobius"/>
    </source>
</evidence>
<proteinExistence type="predicted"/>
<protein>
    <submittedName>
        <fullName evidence="2">Uncharacterized protein</fullName>
    </submittedName>
</protein>
<name>A0A9W6FSY8_9BACT</name>
<reference evidence="2" key="1">
    <citation type="submission" date="2022-12" db="EMBL/GenBank/DDBJ databases">
        <title>Reference genome sequencing for broad-spectrum identification of bacterial and archaeal isolates by mass spectrometry.</title>
        <authorList>
            <person name="Sekiguchi Y."/>
            <person name="Tourlousse D.M."/>
        </authorList>
    </citation>
    <scope>NUCLEOTIDE SEQUENCE</scope>
    <source>
        <strain evidence="2">ASRB1</strain>
    </source>
</reference>
<dbReference type="AlphaFoldDB" id="A0A9W6FSY8"/>
<organism evidence="2 3">
    <name type="scientific">Desulforhabdus amnigena</name>
    <dbReference type="NCBI Taxonomy" id="40218"/>
    <lineage>
        <taxon>Bacteria</taxon>
        <taxon>Pseudomonadati</taxon>
        <taxon>Thermodesulfobacteriota</taxon>
        <taxon>Syntrophobacteria</taxon>
        <taxon>Syntrophobacterales</taxon>
        <taxon>Syntrophobacteraceae</taxon>
        <taxon>Desulforhabdus</taxon>
    </lineage>
</organism>
<evidence type="ECO:0000313" key="3">
    <source>
        <dbReference type="Proteomes" id="UP001144372"/>
    </source>
</evidence>
<sequence length="189" mass="20827">MPDEDHTTSNETGIAGLPKSWAVAVQLVGTFGLAVFLVLYYVLVMQPKEAERYEQLRQSVASLGEIVAAQQSLLTREQASQLEDLFVMAMAHEVADVIAGELRGNSTIEVLAKKIEDKLIFQTRLLEGLRRKDGGTISEMLTHKIRNSAISQELAQKAVAEWRNAEPEMVANECKGALNFAIKRAAMAK</sequence>
<dbReference type="RefSeq" id="WP_281793970.1">
    <property type="nucleotide sequence ID" value="NZ_BSDR01000001.1"/>
</dbReference>
<feature type="transmembrane region" description="Helical" evidence="1">
    <location>
        <begin position="20"/>
        <end position="43"/>
    </location>
</feature>
<dbReference type="Proteomes" id="UP001144372">
    <property type="component" value="Unassembled WGS sequence"/>
</dbReference>
<keyword evidence="1" id="KW-1133">Transmembrane helix</keyword>
<keyword evidence="1" id="KW-0812">Transmembrane</keyword>